<dbReference type="PIRSF" id="PIRSF002869">
    <property type="entry name" value="MviN"/>
    <property type="match status" value="1"/>
</dbReference>
<feature type="transmembrane region" description="Helical" evidence="10">
    <location>
        <begin position="333"/>
        <end position="362"/>
    </location>
</feature>
<feature type="transmembrane region" description="Helical" evidence="10">
    <location>
        <begin position="406"/>
        <end position="423"/>
    </location>
</feature>
<dbReference type="GO" id="GO:0071555">
    <property type="term" value="P:cell wall organization"/>
    <property type="evidence" value="ECO:0007669"/>
    <property type="project" value="UniProtKB-UniRule"/>
</dbReference>
<organism evidence="12 13">
    <name type="scientific">Sulfuriferula plumbiphila</name>
    <dbReference type="NCBI Taxonomy" id="171865"/>
    <lineage>
        <taxon>Bacteria</taxon>
        <taxon>Pseudomonadati</taxon>
        <taxon>Pseudomonadota</taxon>
        <taxon>Betaproteobacteria</taxon>
        <taxon>Nitrosomonadales</taxon>
        <taxon>Sulfuricellaceae</taxon>
        <taxon>Sulfuriferula</taxon>
    </lineage>
</organism>
<dbReference type="GO" id="GO:0034204">
    <property type="term" value="P:lipid translocation"/>
    <property type="evidence" value="ECO:0007669"/>
    <property type="project" value="TreeGrafter"/>
</dbReference>
<sequence length="532" mass="58038">MDFSGAPYTIAAVSRPLAESMNLLRALAKVSSMTLLSRIFGFVRDAVIARSFGAGIYTDAFFVAFKIPNLLRRLFAEGAFSQAFVPILAEYKNRRGHQDTQLLVDHVATLLFIALLVVTLIGVLAAPAVVYISAPGFSAAPEKFAVTVSMLRVIFPYILFISLVSLAGGILNTYSRFSVPAFTPVLLNVATIAAALWLAPHLAIPAMALAWGVMLGGILQLLLQLPFLKQLGLLPRFRLELHDEGVWRILRLMGPALFGVSIAQLSLLINTVFASFLATGSVSWLYYADRLMEFPTGMLGVALGTILLPSLAKHYADNDPTQYSQLLDWGLRLTLMLALPAAAALAILAVPLISTLFFYGQFSVNDVFMTRQALVAYSLGLLGLIMVKILAPGFYARQNIRTPVKIAVITLFATQAMNLMFVWKLQHAGLALSIGLGACLNASLLLWKLRSQGIYQPLPGWYLFFLKIAAAIGVMSLLLWWGMAGESSWLHMHSFQRVAHLGGLVVLGAGSYFGTLRVLGMRPAQFIRRTAE</sequence>
<keyword evidence="5 10" id="KW-0573">Peptidoglycan synthesis</keyword>
<dbReference type="Proteomes" id="UP000321337">
    <property type="component" value="Unassembled WGS sequence"/>
</dbReference>
<evidence type="ECO:0000313" key="12">
    <source>
        <dbReference type="EMBL" id="GEP31207.1"/>
    </source>
</evidence>
<dbReference type="GO" id="GO:0015648">
    <property type="term" value="F:lipid-linked peptidoglycan transporter activity"/>
    <property type="evidence" value="ECO:0007669"/>
    <property type="project" value="UniProtKB-UniRule"/>
</dbReference>
<comment type="function">
    <text evidence="8 10 11">Involved in peptidoglycan biosynthesis. Transports lipid-linked peptidoglycan precursors from the inner to the outer leaflet of the cytoplasmic membrane.</text>
</comment>
<accession>A0A512L9R8</accession>
<evidence type="ECO:0000256" key="2">
    <source>
        <dbReference type="ARBA" id="ARBA00022475"/>
    </source>
</evidence>
<feature type="transmembrane region" description="Helical" evidence="10">
    <location>
        <begin position="154"/>
        <end position="174"/>
    </location>
</feature>
<evidence type="ECO:0000256" key="4">
    <source>
        <dbReference type="ARBA" id="ARBA00022960"/>
    </source>
</evidence>
<dbReference type="AlphaFoldDB" id="A0A512L9R8"/>
<keyword evidence="7 10" id="KW-0472">Membrane</keyword>
<dbReference type="Pfam" id="PF03023">
    <property type="entry name" value="MurJ"/>
    <property type="match status" value="1"/>
</dbReference>
<dbReference type="GO" id="GO:0005886">
    <property type="term" value="C:plasma membrane"/>
    <property type="evidence" value="ECO:0007669"/>
    <property type="project" value="UniProtKB-SubCell"/>
</dbReference>
<evidence type="ECO:0000256" key="5">
    <source>
        <dbReference type="ARBA" id="ARBA00022984"/>
    </source>
</evidence>
<dbReference type="InterPro" id="IPR004268">
    <property type="entry name" value="MurJ"/>
</dbReference>
<dbReference type="InterPro" id="IPR051050">
    <property type="entry name" value="Lipid_II_flippase_MurJ/MviN"/>
</dbReference>
<reference evidence="12 13" key="1">
    <citation type="submission" date="2019-07" db="EMBL/GenBank/DDBJ databases">
        <title>Whole genome shotgun sequence of Thiobacillus plumbophilus NBRC 107929.</title>
        <authorList>
            <person name="Hosoyama A."/>
            <person name="Uohara A."/>
            <person name="Ohji S."/>
            <person name="Ichikawa N."/>
        </authorList>
    </citation>
    <scope>NUCLEOTIDE SEQUENCE [LARGE SCALE GENOMIC DNA]</scope>
    <source>
        <strain evidence="12 13">NBRC 107929</strain>
    </source>
</reference>
<evidence type="ECO:0000256" key="10">
    <source>
        <dbReference type="HAMAP-Rule" id="MF_02078"/>
    </source>
</evidence>
<keyword evidence="4 10" id="KW-0133">Cell shape</keyword>
<feature type="transmembrane region" description="Helical" evidence="10">
    <location>
        <begin position="102"/>
        <end position="134"/>
    </location>
</feature>
<evidence type="ECO:0000256" key="6">
    <source>
        <dbReference type="ARBA" id="ARBA00022989"/>
    </source>
</evidence>
<evidence type="ECO:0000256" key="11">
    <source>
        <dbReference type="PIRNR" id="PIRNR002869"/>
    </source>
</evidence>
<feature type="transmembrane region" description="Helical" evidence="10">
    <location>
        <begin position="501"/>
        <end position="519"/>
    </location>
</feature>
<keyword evidence="13" id="KW-1185">Reference proteome</keyword>
<dbReference type="PRINTS" id="PR01806">
    <property type="entry name" value="VIRFACTRMVIN"/>
</dbReference>
<dbReference type="CDD" id="cd13123">
    <property type="entry name" value="MATE_MurJ_like"/>
    <property type="match status" value="1"/>
</dbReference>
<comment type="caution">
    <text evidence="12">The sequence shown here is derived from an EMBL/GenBank/DDBJ whole genome shotgun (WGS) entry which is preliminary data.</text>
</comment>
<protein>
    <recommendedName>
        <fullName evidence="10">Probable lipid II flippase MurJ</fullName>
    </recommendedName>
</protein>
<keyword evidence="10 11" id="KW-0961">Cell wall biogenesis/degradation</keyword>
<comment type="similarity">
    <text evidence="9 10 11">Belongs to the MurJ/MviN family.</text>
</comment>
<feature type="transmembrane region" description="Helical" evidence="10">
    <location>
        <begin position="461"/>
        <end position="481"/>
    </location>
</feature>
<feature type="transmembrane region" description="Helical" evidence="10">
    <location>
        <begin position="374"/>
        <end position="394"/>
    </location>
</feature>
<feature type="transmembrane region" description="Helical" evidence="10">
    <location>
        <begin position="206"/>
        <end position="228"/>
    </location>
</feature>
<evidence type="ECO:0000313" key="13">
    <source>
        <dbReference type="Proteomes" id="UP000321337"/>
    </source>
</evidence>
<feature type="transmembrane region" description="Helical" evidence="10">
    <location>
        <begin position="294"/>
        <end position="312"/>
    </location>
</feature>
<evidence type="ECO:0000256" key="9">
    <source>
        <dbReference type="ARBA" id="ARBA00061532"/>
    </source>
</evidence>
<feature type="transmembrane region" description="Helical" evidence="10">
    <location>
        <begin position="249"/>
        <end position="274"/>
    </location>
</feature>
<dbReference type="PANTHER" id="PTHR47019">
    <property type="entry name" value="LIPID II FLIPPASE MURJ"/>
    <property type="match status" value="1"/>
</dbReference>
<feature type="transmembrane region" description="Helical" evidence="10">
    <location>
        <begin position="429"/>
        <end position="449"/>
    </location>
</feature>
<evidence type="ECO:0000256" key="1">
    <source>
        <dbReference type="ARBA" id="ARBA00004651"/>
    </source>
</evidence>
<name>A0A512L9R8_9PROT</name>
<gene>
    <name evidence="12" type="primary">mviN</name>
    <name evidence="10" type="synonym">murJ</name>
    <name evidence="12" type="ORF">TPL01_23450</name>
</gene>
<evidence type="ECO:0000256" key="8">
    <source>
        <dbReference type="ARBA" id="ARBA00060041"/>
    </source>
</evidence>
<comment type="subcellular location">
    <subcellularLocation>
        <location evidence="10">Cell inner membrane</location>
        <topology evidence="10">Multi-pass membrane protein</topology>
    </subcellularLocation>
    <subcellularLocation>
        <location evidence="1">Cell membrane</location>
        <topology evidence="1">Multi-pass membrane protein</topology>
    </subcellularLocation>
</comment>
<keyword evidence="6 10" id="KW-1133">Transmembrane helix</keyword>
<comment type="pathway">
    <text evidence="10">Cell wall biogenesis; peptidoglycan biosynthesis.</text>
</comment>
<dbReference type="PANTHER" id="PTHR47019:SF1">
    <property type="entry name" value="LIPID II FLIPPASE MURJ"/>
    <property type="match status" value="1"/>
</dbReference>
<evidence type="ECO:0000256" key="3">
    <source>
        <dbReference type="ARBA" id="ARBA00022692"/>
    </source>
</evidence>
<proteinExistence type="inferred from homology"/>
<keyword evidence="10" id="KW-0997">Cell inner membrane</keyword>
<keyword evidence="3 10" id="KW-0812">Transmembrane</keyword>
<dbReference type="GO" id="GO:0009252">
    <property type="term" value="P:peptidoglycan biosynthetic process"/>
    <property type="evidence" value="ECO:0007669"/>
    <property type="project" value="UniProtKB-UniRule"/>
</dbReference>
<dbReference type="GO" id="GO:0008360">
    <property type="term" value="P:regulation of cell shape"/>
    <property type="evidence" value="ECO:0007669"/>
    <property type="project" value="UniProtKB-UniRule"/>
</dbReference>
<evidence type="ECO:0000256" key="7">
    <source>
        <dbReference type="ARBA" id="ARBA00023136"/>
    </source>
</evidence>
<dbReference type="UniPathway" id="UPA00219"/>
<dbReference type="NCBIfam" id="TIGR01695">
    <property type="entry name" value="murJ_mviN"/>
    <property type="match status" value="1"/>
</dbReference>
<feature type="transmembrane region" description="Helical" evidence="10">
    <location>
        <begin position="181"/>
        <end position="200"/>
    </location>
</feature>
<dbReference type="HAMAP" id="MF_02078">
    <property type="entry name" value="MurJ_MviN"/>
    <property type="match status" value="1"/>
</dbReference>
<keyword evidence="10 11" id="KW-0813">Transport</keyword>
<keyword evidence="2 10" id="KW-1003">Cell membrane</keyword>
<dbReference type="EMBL" id="BKAD01000025">
    <property type="protein sequence ID" value="GEP31207.1"/>
    <property type="molecule type" value="Genomic_DNA"/>
</dbReference>